<keyword evidence="5" id="KW-0812">Transmembrane</keyword>
<dbReference type="PIRSF" id="PIRSF000641">
    <property type="entry name" value="SRK"/>
    <property type="match status" value="1"/>
</dbReference>
<dbReference type="PROSITE" id="PS50948">
    <property type="entry name" value="PAN"/>
    <property type="match status" value="1"/>
</dbReference>
<dbReference type="HOGENOM" id="CLU_000288_116_2_1"/>
<sequence length="779" mass="87567">METIPCLILFSSLQILAFSSASPEHTLGTGSFLSVEEYEKPFLISPSNTFSFGFYETGDNAFSLSIWFTNTVEKTVVWAANSESPVNGHGSKLSFTQEGSLVLSDEKGFVVWDSKTMLGQDSRVALLDTGNLVITDSKGSVVWQSFDSPTDTLLPLQLLTKDKRLVSGYYSLYYDTDNVLRLIYNGPEISSPYWPNPSESIFDFGRTNYNSSRIGVLDNTGHFTSSDGLNIIASDSGLGINRRLTIDQDGNLKLYSLNKVEKSWIVTWEAMPQLCDIHGLCGTNSICEYSPDPRCSCLPGYEMADQENWIKGCQPMFRTNYSQVAEQVMFVEMRQVKFYGFVMGFNTSISLEDCEKLCSEKHSCLAFSYGIGEGSCYTEIQLFSGKKTPSTTMIHSTYVKLPKTANISDVKQYDLICKPNSVYEMHQDDKRWFYYYTSIAIFGGLELFFITTACLFLRSKQNIPKSVIDGYELMTEHFKKFSYRELKAATGNFREELGRGGSGVVYRGVLDKKRVVAVKRLANATEAEEEFQAEISIIGRINHVNLVRTWGFCSEGKDKLLVYDYVENESLDKHLFESIGEKRLLRWSQRFTIALGTARGLAYLHHECLEWVVHCDVKPENILLTQDFEVKIADFGLAKLSKRDFSCLQLSHMRGTVGYMAPEWALNLPINTKVDVFSYGIVLLEIVTGARISSQTSAEGEKLDLAQIVEALKQVVACGDVTRIVDAKLHGQFNHLQAMEMVKISLSCIGERTKRPTMDEITKALMACGDEDKYADCTE</sequence>
<dbReference type="PANTHER" id="PTHR47974:SF15">
    <property type="entry name" value="RECEPTOR-LIKE SERINE_THREONINE-PROTEIN KINASE"/>
    <property type="match status" value="1"/>
</dbReference>
<evidence type="ECO:0000256" key="3">
    <source>
        <dbReference type="ARBA" id="ARBA00022536"/>
    </source>
</evidence>
<evidence type="ECO:0000256" key="12">
    <source>
        <dbReference type="ARBA" id="ARBA00023157"/>
    </source>
</evidence>
<proteinExistence type="inferred from homology"/>
<dbReference type="GO" id="GO:0106310">
    <property type="term" value="F:protein serine kinase activity"/>
    <property type="evidence" value="ECO:0007669"/>
    <property type="project" value="RHEA"/>
</dbReference>
<dbReference type="InterPro" id="IPR000719">
    <property type="entry name" value="Prot_kinase_dom"/>
</dbReference>
<dbReference type="Gene3D" id="2.90.10.10">
    <property type="entry name" value="Bulb-type lectin domain"/>
    <property type="match status" value="1"/>
</dbReference>
<dbReference type="InterPro" id="IPR011009">
    <property type="entry name" value="Kinase-like_dom_sf"/>
</dbReference>
<dbReference type="InterPro" id="IPR003609">
    <property type="entry name" value="Pan_app"/>
</dbReference>
<dbReference type="GO" id="GO:0005524">
    <property type="term" value="F:ATP binding"/>
    <property type="evidence" value="ECO:0007669"/>
    <property type="project" value="UniProtKB-UniRule"/>
</dbReference>
<keyword evidence="6 19" id="KW-0732">Signal</keyword>
<reference evidence="23" key="1">
    <citation type="journal article" date="2009" name="Rice">
        <title>De Novo Next Generation Sequencing of Plant Genomes.</title>
        <authorList>
            <person name="Rounsley S."/>
            <person name="Marri P.R."/>
            <person name="Yu Y."/>
            <person name="He R."/>
            <person name="Sisneros N."/>
            <person name="Goicoechea J.L."/>
            <person name="Lee S.J."/>
            <person name="Angelova A."/>
            <person name="Kudrna D."/>
            <person name="Luo M."/>
            <person name="Affourtit J."/>
            <person name="Desany B."/>
            <person name="Knight J."/>
            <person name="Niazi F."/>
            <person name="Egholm M."/>
            <person name="Wing R.A."/>
        </authorList>
    </citation>
    <scope>NUCLEOTIDE SEQUENCE [LARGE SCALE GENOMIC DNA]</scope>
    <source>
        <strain evidence="23">cv. IRGC 105608</strain>
    </source>
</reference>
<dbReference type="PROSITE" id="PS00108">
    <property type="entry name" value="PROTEIN_KINASE_ST"/>
    <property type="match status" value="1"/>
</dbReference>
<evidence type="ECO:0000259" key="21">
    <source>
        <dbReference type="PROSITE" id="PS50927"/>
    </source>
</evidence>
<dbReference type="STRING" id="65489.A0A0D3ESB1"/>
<evidence type="ECO:0000313" key="23">
    <source>
        <dbReference type="EnsemblPlants" id="OBART01G25990.1"/>
    </source>
</evidence>
<dbReference type="FunFam" id="3.30.200.20:FF:000059">
    <property type="entry name" value="S-receptor-like serine/threonine-protein kinase"/>
    <property type="match status" value="1"/>
</dbReference>
<keyword evidence="3" id="KW-0245">EGF-like domain</keyword>
<dbReference type="SUPFAM" id="SSF51110">
    <property type="entry name" value="alpha-D-mannose-specific plant lectins"/>
    <property type="match status" value="1"/>
</dbReference>
<protein>
    <recommendedName>
        <fullName evidence="17">Receptor-like serine/threonine-protein kinase</fullName>
        <ecNumber evidence="17">2.7.11.1</ecNumber>
    </recommendedName>
</protein>
<evidence type="ECO:0000256" key="17">
    <source>
        <dbReference type="PIRNR" id="PIRNR000641"/>
    </source>
</evidence>
<feature type="domain" description="Protein kinase" evidence="20">
    <location>
        <begin position="491"/>
        <end position="775"/>
    </location>
</feature>
<dbReference type="Proteomes" id="UP000026960">
    <property type="component" value="Chromosome 1"/>
</dbReference>
<dbReference type="GO" id="GO:0016020">
    <property type="term" value="C:membrane"/>
    <property type="evidence" value="ECO:0007669"/>
    <property type="project" value="UniProtKB-SubCell"/>
</dbReference>
<dbReference type="InterPro" id="IPR017441">
    <property type="entry name" value="Protein_kinase_ATP_BS"/>
</dbReference>
<dbReference type="GO" id="GO:0048544">
    <property type="term" value="P:recognition of pollen"/>
    <property type="evidence" value="ECO:0007669"/>
    <property type="project" value="InterPro"/>
</dbReference>
<dbReference type="Pfam" id="PF01453">
    <property type="entry name" value="B_lectin"/>
    <property type="match status" value="1"/>
</dbReference>
<evidence type="ECO:0000313" key="24">
    <source>
        <dbReference type="Proteomes" id="UP000026960"/>
    </source>
</evidence>
<evidence type="ECO:0000256" key="18">
    <source>
        <dbReference type="PROSITE-ProRule" id="PRU10141"/>
    </source>
</evidence>
<dbReference type="GO" id="GO:0004674">
    <property type="term" value="F:protein serine/threonine kinase activity"/>
    <property type="evidence" value="ECO:0007669"/>
    <property type="project" value="UniProtKB-KW"/>
</dbReference>
<evidence type="ECO:0000256" key="8">
    <source>
        <dbReference type="ARBA" id="ARBA00022777"/>
    </source>
</evidence>
<dbReference type="PROSITE" id="PS50011">
    <property type="entry name" value="PROTEIN_KINASE_DOM"/>
    <property type="match status" value="1"/>
</dbReference>
<dbReference type="FunFam" id="2.90.10.10:FF:000007">
    <property type="entry name" value="Serine/threonine-protein kinase"/>
    <property type="match status" value="1"/>
</dbReference>
<dbReference type="CDD" id="cd01098">
    <property type="entry name" value="PAN_AP_plant"/>
    <property type="match status" value="1"/>
</dbReference>
<comment type="catalytic activity">
    <reaction evidence="16 17">
        <text>L-seryl-[protein] + ATP = O-phospho-L-seryl-[protein] + ADP + H(+)</text>
        <dbReference type="Rhea" id="RHEA:17989"/>
        <dbReference type="Rhea" id="RHEA-COMP:9863"/>
        <dbReference type="Rhea" id="RHEA-COMP:11604"/>
        <dbReference type="ChEBI" id="CHEBI:15378"/>
        <dbReference type="ChEBI" id="CHEBI:29999"/>
        <dbReference type="ChEBI" id="CHEBI:30616"/>
        <dbReference type="ChEBI" id="CHEBI:83421"/>
        <dbReference type="ChEBI" id="CHEBI:456216"/>
        <dbReference type="EC" id="2.7.11.1"/>
    </reaction>
</comment>
<accession>A0A0D3ESB1</accession>
<evidence type="ECO:0000256" key="16">
    <source>
        <dbReference type="ARBA" id="ARBA00048679"/>
    </source>
</evidence>
<feature type="binding site" evidence="18">
    <location>
        <position position="519"/>
    </location>
    <ligand>
        <name>ATP</name>
        <dbReference type="ChEBI" id="CHEBI:30616"/>
    </ligand>
</feature>
<dbReference type="EnsemblPlants" id="OBART01G25990.1">
    <property type="protein sequence ID" value="OBART01G25990.1"/>
    <property type="gene ID" value="OBART01G25990"/>
</dbReference>
<dbReference type="CDD" id="cd00053">
    <property type="entry name" value="EGF"/>
    <property type="match status" value="1"/>
</dbReference>
<evidence type="ECO:0000256" key="10">
    <source>
        <dbReference type="ARBA" id="ARBA00022989"/>
    </source>
</evidence>
<dbReference type="Gene3D" id="1.10.510.10">
    <property type="entry name" value="Transferase(Phosphotransferase) domain 1"/>
    <property type="match status" value="1"/>
</dbReference>
<dbReference type="PaxDb" id="65489-OBART01G25990.1"/>
<dbReference type="Gramene" id="OBART01G25990.1">
    <property type="protein sequence ID" value="OBART01G25990.1"/>
    <property type="gene ID" value="OBART01G25990"/>
</dbReference>
<dbReference type="InterPro" id="IPR001480">
    <property type="entry name" value="Bulb-type_lectin_dom"/>
</dbReference>
<keyword evidence="10" id="KW-1133">Transmembrane helix</keyword>
<evidence type="ECO:0000256" key="15">
    <source>
        <dbReference type="ARBA" id="ARBA00047899"/>
    </source>
</evidence>
<keyword evidence="12" id="KW-1015">Disulfide bond</keyword>
<dbReference type="PROSITE" id="PS00107">
    <property type="entry name" value="PROTEIN_KINASE_ATP"/>
    <property type="match status" value="1"/>
</dbReference>
<evidence type="ECO:0000256" key="5">
    <source>
        <dbReference type="ARBA" id="ARBA00022692"/>
    </source>
</evidence>
<dbReference type="InterPro" id="IPR008271">
    <property type="entry name" value="Ser/Thr_kinase_AS"/>
</dbReference>
<organism evidence="23">
    <name type="scientific">Oryza barthii</name>
    <dbReference type="NCBI Taxonomy" id="65489"/>
    <lineage>
        <taxon>Eukaryota</taxon>
        <taxon>Viridiplantae</taxon>
        <taxon>Streptophyta</taxon>
        <taxon>Embryophyta</taxon>
        <taxon>Tracheophyta</taxon>
        <taxon>Spermatophyta</taxon>
        <taxon>Magnoliopsida</taxon>
        <taxon>Liliopsida</taxon>
        <taxon>Poales</taxon>
        <taxon>Poaceae</taxon>
        <taxon>BOP clade</taxon>
        <taxon>Oryzoideae</taxon>
        <taxon>Oryzeae</taxon>
        <taxon>Oryzinae</taxon>
        <taxon>Oryza</taxon>
    </lineage>
</organism>
<keyword evidence="8 17" id="KW-0418">Kinase</keyword>
<evidence type="ECO:0000256" key="1">
    <source>
        <dbReference type="ARBA" id="ARBA00004479"/>
    </source>
</evidence>
<feature type="signal peptide" evidence="19">
    <location>
        <begin position="1"/>
        <end position="21"/>
    </location>
</feature>
<dbReference type="InterPro" id="IPR000858">
    <property type="entry name" value="S_locus_glycoprot_dom"/>
</dbReference>
<dbReference type="EC" id="2.7.11.1" evidence="17"/>
<dbReference type="GO" id="GO:0051707">
    <property type="term" value="P:response to other organism"/>
    <property type="evidence" value="ECO:0007669"/>
    <property type="project" value="UniProtKB-ARBA"/>
</dbReference>
<dbReference type="SMART" id="SM00108">
    <property type="entry name" value="B_lectin"/>
    <property type="match status" value="1"/>
</dbReference>
<evidence type="ECO:0000259" key="20">
    <source>
        <dbReference type="PROSITE" id="PS50011"/>
    </source>
</evidence>
<evidence type="ECO:0000256" key="11">
    <source>
        <dbReference type="ARBA" id="ARBA00023136"/>
    </source>
</evidence>
<evidence type="ECO:0000256" key="4">
    <source>
        <dbReference type="ARBA" id="ARBA00022679"/>
    </source>
</evidence>
<keyword evidence="14" id="KW-0325">Glycoprotein</keyword>
<dbReference type="PROSITE" id="PS50927">
    <property type="entry name" value="BULB_LECTIN"/>
    <property type="match status" value="1"/>
</dbReference>
<dbReference type="SMART" id="SM00220">
    <property type="entry name" value="S_TKc"/>
    <property type="match status" value="1"/>
</dbReference>
<evidence type="ECO:0000256" key="2">
    <source>
        <dbReference type="ARBA" id="ARBA00022527"/>
    </source>
</evidence>
<feature type="domain" description="Bulb-type lectin" evidence="21">
    <location>
        <begin position="18"/>
        <end position="147"/>
    </location>
</feature>
<dbReference type="Pfam" id="PF00069">
    <property type="entry name" value="Pkinase"/>
    <property type="match status" value="1"/>
</dbReference>
<dbReference type="Gene3D" id="3.30.200.20">
    <property type="entry name" value="Phosphorylase Kinase, domain 1"/>
    <property type="match status" value="1"/>
</dbReference>
<comment type="similarity">
    <text evidence="17">Belongs to the protein kinase superfamily. Ser/Thr protein kinase family.</text>
</comment>
<reference evidence="23" key="2">
    <citation type="submission" date="2015-03" db="UniProtKB">
        <authorList>
            <consortium name="EnsemblPlants"/>
        </authorList>
    </citation>
    <scope>IDENTIFICATION</scope>
</reference>
<comment type="subcellular location">
    <subcellularLocation>
        <location evidence="1">Membrane</location>
        <topology evidence="1">Single-pass type I membrane protein</topology>
    </subcellularLocation>
</comment>
<name>A0A0D3ESB1_9ORYZ</name>
<comment type="catalytic activity">
    <reaction evidence="15 17">
        <text>L-threonyl-[protein] + ATP = O-phospho-L-threonyl-[protein] + ADP + H(+)</text>
        <dbReference type="Rhea" id="RHEA:46608"/>
        <dbReference type="Rhea" id="RHEA-COMP:11060"/>
        <dbReference type="Rhea" id="RHEA-COMP:11605"/>
        <dbReference type="ChEBI" id="CHEBI:15378"/>
        <dbReference type="ChEBI" id="CHEBI:30013"/>
        <dbReference type="ChEBI" id="CHEBI:30616"/>
        <dbReference type="ChEBI" id="CHEBI:61977"/>
        <dbReference type="ChEBI" id="CHEBI:456216"/>
        <dbReference type="EC" id="2.7.11.1"/>
    </reaction>
</comment>
<dbReference type="FunFam" id="2.90.10.10:FF:000015">
    <property type="entry name" value="Serine/threonine-protein kinase"/>
    <property type="match status" value="1"/>
</dbReference>
<keyword evidence="9 17" id="KW-0067">ATP-binding</keyword>
<evidence type="ECO:0000259" key="22">
    <source>
        <dbReference type="PROSITE" id="PS50948"/>
    </source>
</evidence>
<dbReference type="AlphaFoldDB" id="A0A0D3ESB1"/>
<keyword evidence="7 17" id="KW-0547">Nucleotide-binding</keyword>
<dbReference type="SUPFAM" id="SSF56112">
    <property type="entry name" value="Protein kinase-like (PK-like)"/>
    <property type="match status" value="1"/>
</dbReference>
<evidence type="ECO:0000256" key="6">
    <source>
        <dbReference type="ARBA" id="ARBA00022729"/>
    </source>
</evidence>
<dbReference type="FunFam" id="1.10.510.10:FF:000302">
    <property type="entry name" value="Serine/threonine-protein kinase"/>
    <property type="match status" value="1"/>
</dbReference>
<keyword evidence="4 17" id="KW-0808">Transferase</keyword>
<dbReference type="CDD" id="cd14066">
    <property type="entry name" value="STKc_IRAK"/>
    <property type="match status" value="1"/>
</dbReference>
<keyword evidence="2 17" id="KW-0723">Serine/threonine-protein kinase</keyword>
<dbReference type="Pfam" id="PF00954">
    <property type="entry name" value="S_locus_glycop"/>
    <property type="match status" value="1"/>
</dbReference>
<keyword evidence="24" id="KW-1185">Reference proteome</keyword>
<feature type="chain" id="PRO_5002271194" description="Receptor-like serine/threonine-protein kinase" evidence="19">
    <location>
        <begin position="22"/>
        <end position="779"/>
    </location>
</feature>
<keyword evidence="11" id="KW-0472">Membrane</keyword>
<evidence type="ECO:0000256" key="7">
    <source>
        <dbReference type="ARBA" id="ARBA00022741"/>
    </source>
</evidence>
<feature type="domain" description="Apple" evidence="22">
    <location>
        <begin position="313"/>
        <end position="405"/>
    </location>
</feature>
<dbReference type="eggNOG" id="ENOG502QRH4">
    <property type="taxonomic scope" value="Eukaryota"/>
</dbReference>
<dbReference type="SUPFAM" id="SSF57414">
    <property type="entry name" value="Hairpin loop containing domain-like"/>
    <property type="match status" value="1"/>
</dbReference>
<evidence type="ECO:0000256" key="19">
    <source>
        <dbReference type="SAM" id="SignalP"/>
    </source>
</evidence>
<dbReference type="CDD" id="cd00028">
    <property type="entry name" value="B_lectin"/>
    <property type="match status" value="1"/>
</dbReference>
<dbReference type="PANTHER" id="PTHR47974">
    <property type="entry name" value="OS07G0415500 PROTEIN"/>
    <property type="match status" value="1"/>
</dbReference>
<evidence type="ECO:0000256" key="14">
    <source>
        <dbReference type="ARBA" id="ARBA00023180"/>
    </source>
</evidence>
<keyword evidence="13" id="KW-0675">Receptor</keyword>
<dbReference type="InterPro" id="IPR036426">
    <property type="entry name" value="Bulb-type_lectin_dom_sf"/>
</dbReference>
<evidence type="ECO:0000256" key="9">
    <source>
        <dbReference type="ARBA" id="ARBA00022840"/>
    </source>
</evidence>
<dbReference type="InterPro" id="IPR024171">
    <property type="entry name" value="SRK-like_kinase"/>
</dbReference>
<evidence type="ECO:0000256" key="13">
    <source>
        <dbReference type="ARBA" id="ARBA00023170"/>
    </source>
</evidence>